<accession>A0A9P7C0H0</accession>
<comment type="caution">
    <text evidence="1">The sequence shown here is derived from an EMBL/GenBank/DDBJ whole genome shotgun (WGS) entry which is preliminary data.</text>
</comment>
<organism evidence="1 2">
    <name type="scientific">Rhizopus delemar</name>
    <dbReference type="NCBI Taxonomy" id="936053"/>
    <lineage>
        <taxon>Eukaryota</taxon>
        <taxon>Fungi</taxon>
        <taxon>Fungi incertae sedis</taxon>
        <taxon>Mucoromycota</taxon>
        <taxon>Mucoromycotina</taxon>
        <taxon>Mucoromycetes</taxon>
        <taxon>Mucorales</taxon>
        <taxon>Mucorineae</taxon>
        <taxon>Rhizopodaceae</taxon>
        <taxon>Rhizopus</taxon>
    </lineage>
</organism>
<sequence length="99" mass="10721">MLHAAQQEARFIGAQLAVDQGRQLFAVALVQALPGRGLMVLRFVERIAGQIAGHTRLFSRVALPMSNSGRSSVSIASRARKIRERTVPIGHPIFCAISS</sequence>
<protein>
    <submittedName>
        <fullName evidence="1">Uncharacterized protein</fullName>
    </submittedName>
</protein>
<keyword evidence="2" id="KW-1185">Reference proteome</keyword>
<reference evidence="1 2" key="1">
    <citation type="journal article" date="2020" name="Microb. Genom.">
        <title>Genetic diversity of clinical and environmental Mucorales isolates obtained from an investigation of mucormycosis cases among solid organ transplant recipients.</title>
        <authorList>
            <person name="Nguyen M.H."/>
            <person name="Kaul D."/>
            <person name="Muto C."/>
            <person name="Cheng S.J."/>
            <person name="Richter R.A."/>
            <person name="Bruno V.M."/>
            <person name="Liu G."/>
            <person name="Beyhan S."/>
            <person name="Sundermann A.J."/>
            <person name="Mounaud S."/>
            <person name="Pasculle A.W."/>
            <person name="Nierman W.C."/>
            <person name="Driscoll E."/>
            <person name="Cumbie R."/>
            <person name="Clancy C.J."/>
            <person name="Dupont C.L."/>
        </authorList>
    </citation>
    <scope>NUCLEOTIDE SEQUENCE [LARGE SCALE GENOMIC DNA]</scope>
    <source>
        <strain evidence="1 2">GL24</strain>
    </source>
</reference>
<dbReference type="EMBL" id="JAANIU010013646">
    <property type="protein sequence ID" value="KAG1529923.1"/>
    <property type="molecule type" value="Genomic_DNA"/>
</dbReference>
<evidence type="ECO:0000313" key="2">
    <source>
        <dbReference type="Proteomes" id="UP000740926"/>
    </source>
</evidence>
<dbReference type="AlphaFoldDB" id="A0A9P7C0H0"/>
<gene>
    <name evidence="1" type="ORF">G6F50_017667</name>
</gene>
<evidence type="ECO:0000313" key="1">
    <source>
        <dbReference type="EMBL" id="KAG1529923.1"/>
    </source>
</evidence>
<name>A0A9P7C0H0_9FUNG</name>
<proteinExistence type="predicted"/>
<dbReference type="Proteomes" id="UP000740926">
    <property type="component" value="Unassembled WGS sequence"/>
</dbReference>